<dbReference type="RefSeq" id="WP_138474823.1">
    <property type="nucleotide sequence ID" value="NZ_VBTH01000020.1"/>
</dbReference>
<dbReference type="OrthoDB" id="2151402at2"/>
<evidence type="ECO:0000256" key="2">
    <source>
        <dbReference type="ARBA" id="ARBA00023136"/>
    </source>
</evidence>
<evidence type="ECO:0000256" key="3">
    <source>
        <dbReference type="SAM" id="MobiDB-lite"/>
    </source>
</evidence>
<evidence type="ECO:0000256" key="1">
    <source>
        <dbReference type="ARBA" id="ARBA00004370"/>
    </source>
</evidence>
<dbReference type="Gene3D" id="3.40.710.10">
    <property type="entry name" value="DD-peptidase/beta-lactamase superfamily"/>
    <property type="match status" value="1"/>
</dbReference>
<dbReference type="InterPro" id="IPR012338">
    <property type="entry name" value="Beta-lactam/transpept-like"/>
</dbReference>
<gene>
    <name evidence="5" type="ORF">FEZ51_09025</name>
</gene>
<dbReference type="Proteomes" id="UP000305541">
    <property type="component" value="Unassembled WGS sequence"/>
</dbReference>
<evidence type="ECO:0000259" key="4">
    <source>
        <dbReference type="Pfam" id="PF00144"/>
    </source>
</evidence>
<organism evidence="5 6">
    <name type="scientific">Pediococcus stilesii</name>
    <dbReference type="NCBI Taxonomy" id="331679"/>
    <lineage>
        <taxon>Bacteria</taxon>
        <taxon>Bacillati</taxon>
        <taxon>Bacillota</taxon>
        <taxon>Bacilli</taxon>
        <taxon>Lactobacillales</taxon>
        <taxon>Lactobacillaceae</taxon>
        <taxon>Pediococcus</taxon>
    </lineage>
</organism>
<proteinExistence type="predicted"/>
<feature type="domain" description="Beta-lactamase-related" evidence="4">
    <location>
        <begin position="98"/>
        <end position="387"/>
    </location>
</feature>
<dbReference type="PANTHER" id="PTHR46825">
    <property type="entry name" value="D-ALANYL-D-ALANINE-CARBOXYPEPTIDASE/ENDOPEPTIDASE AMPH"/>
    <property type="match status" value="1"/>
</dbReference>
<dbReference type="SUPFAM" id="SSF56601">
    <property type="entry name" value="beta-lactamase/transpeptidase-like"/>
    <property type="match status" value="1"/>
</dbReference>
<reference evidence="5 6" key="1">
    <citation type="submission" date="2019-05" db="EMBL/GenBank/DDBJ databases">
        <title>The metagenome of a microbial culture collection derived from dairy environment covers the genomic content of the human microbiome.</title>
        <authorList>
            <person name="Roder T."/>
            <person name="Wuthrich D."/>
            <person name="Sattari Z."/>
            <person name="Von Ah U."/>
            <person name="Bar C."/>
            <person name="Ronchi F."/>
            <person name="Macpherson A.J."/>
            <person name="Ganal-Vonarburg S.C."/>
            <person name="Bruggmann R."/>
            <person name="Vergeres G."/>
        </authorList>
    </citation>
    <scope>NUCLEOTIDE SEQUENCE [LARGE SCALE GENOMIC DNA]</scope>
    <source>
        <strain evidence="5 6">FAM 18815</strain>
    </source>
</reference>
<evidence type="ECO:0000313" key="5">
    <source>
        <dbReference type="EMBL" id="TLQ03528.1"/>
    </source>
</evidence>
<dbReference type="EMBL" id="VBTH01000020">
    <property type="protein sequence ID" value="TLQ03528.1"/>
    <property type="molecule type" value="Genomic_DNA"/>
</dbReference>
<sequence length="401" mass="44105">MKKWIWGLLGLVIVVGGWLVYSNSTSSKTKNENVTTSQSQKSSSSKKKATTSSKKEASTSSRKITTMASSKKIDKSTDTTLNGTLEAGLKPIDFSGTAVLIDNDKIVDSYTAGDANNDKKVKNTLTTTYEIDSLQKALTAGLVMNQINAGKLQFTDKLSKYIKDFPGGDQITIRQLLDMTSGLSMGDVTYKEANLSNSQLLKVVRKNVKFDANNIGTWNYQPVNFVILSEVIERVSGRSYEQLFNNTYVQKLGLKETEFAYDKQATDRATGYMISTDGTTSKQDPNEATVQSELGTGQVYMSVMDYYRIISELLTGNILGGQEKANQLFYSTAPNSAEYYGGLYVGNVNDRTANGYGYGFQDHIRISNDGKKALVIFSNERHSGTKTLLNEVANLEAQLLN</sequence>
<name>A0A5R9BS22_9LACO</name>
<keyword evidence="2" id="KW-0472">Membrane</keyword>
<accession>A0A5R9BS22</accession>
<dbReference type="InterPro" id="IPR050491">
    <property type="entry name" value="AmpC-like"/>
</dbReference>
<feature type="region of interest" description="Disordered" evidence="3">
    <location>
        <begin position="25"/>
        <end position="70"/>
    </location>
</feature>
<dbReference type="GO" id="GO:0016020">
    <property type="term" value="C:membrane"/>
    <property type="evidence" value="ECO:0007669"/>
    <property type="project" value="UniProtKB-SubCell"/>
</dbReference>
<dbReference type="AlphaFoldDB" id="A0A5R9BS22"/>
<dbReference type="PANTHER" id="PTHR46825:SF11">
    <property type="entry name" value="PENICILLIN-BINDING PROTEIN 4"/>
    <property type="match status" value="1"/>
</dbReference>
<comment type="subcellular location">
    <subcellularLocation>
        <location evidence="1">Membrane</location>
    </subcellularLocation>
</comment>
<protein>
    <submittedName>
        <fullName evidence="5">Beta-lactamase family protein</fullName>
    </submittedName>
</protein>
<dbReference type="InterPro" id="IPR001466">
    <property type="entry name" value="Beta-lactam-related"/>
</dbReference>
<feature type="compositionally biased region" description="Low complexity" evidence="3">
    <location>
        <begin position="25"/>
        <end position="43"/>
    </location>
</feature>
<dbReference type="Pfam" id="PF00144">
    <property type="entry name" value="Beta-lactamase"/>
    <property type="match status" value="1"/>
</dbReference>
<comment type="caution">
    <text evidence="5">The sequence shown here is derived from an EMBL/GenBank/DDBJ whole genome shotgun (WGS) entry which is preliminary data.</text>
</comment>
<evidence type="ECO:0000313" key="6">
    <source>
        <dbReference type="Proteomes" id="UP000305541"/>
    </source>
</evidence>